<accession>A0ABR2GRU9</accession>
<proteinExistence type="predicted"/>
<evidence type="ECO:0000313" key="2">
    <source>
        <dbReference type="Proteomes" id="UP001470230"/>
    </source>
</evidence>
<evidence type="ECO:0000313" key="1">
    <source>
        <dbReference type="EMBL" id="KAK8836621.1"/>
    </source>
</evidence>
<organism evidence="1 2">
    <name type="scientific">Tritrichomonas musculus</name>
    <dbReference type="NCBI Taxonomy" id="1915356"/>
    <lineage>
        <taxon>Eukaryota</taxon>
        <taxon>Metamonada</taxon>
        <taxon>Parabasalia</taxon>
        <taxon>Tritrichomonadida</taxon>
        <taxon>Tritrichomonadidae</taxon>
        <taxon>Tritrichomonas</taxon>
    </lineage>
</organism>
<keyword evidence="2" id="KW-1185">Reference proteome</keyword>
<protein>
    <submittedName>
        <fullName evidence="1">Uncharacterized protein</fullName>
    </submittedName>
</protein>
<dbReference type="EMBL" id="JAPFFF010000064">
    <property type="protein sequence ID" value="KAK8836621.1"/>
    <property type="molecule type" value="Genomic_DNA"/>
</dbReference>
<dbReference type="Proteomes" id="UP001470230">
    <property type="component" value="Unassembled WGS sequence"/>
</dbReference>
<gene>
    <name evidence="1" type="ORF">M9Y10_037555</name>
</gene>
<comment type="caution">
    <text evidence="1">The sequence shown here is derived from an EMBL/GenBank/DDBJ whole genome shotgun (WGS) entry which is preliminary data.</text>
</comment>
<name>A0ABR2GRU9_9EUKA</name>
<reference evidence="1 2" key="1">
    <citation type="submission" date="2024-04" db="EMBL/GenBank/DDBJ databases">
        <title>Tritrichomonas musculus Genome.</title>
        <authorList>
            <person name="Alves-Ferreira E."/>
            <person name="Grigg M."/>
            <person name="Lorenzi H."/>
            <person name="Galac M."/>
        </authorList>
    </citation>
    <scope>NUCLEOTIDE SEQUENCE [LARGE SCALE GENOMIC DNA]</scope>
    <source>
        <strain evidence="1 2">EAF2021</strain>
    </source>
</reference>
<sequence length="332" mass="38352">MYDFLCANIQKLNLDLLKGKPFDMIWRIITNSKYSNEDEFALLILNQNFIEDENLIDFIQTIKFEDLSLDVYEKVLSRIQDNEDKSLLVQNLINRGLKEISKRPIINLLNITDFDEVKKATNFNVQNIDFNFLTELNPQNNMYKINVTTISFKDYEQTSDDYLNQFNFLILGGCDAVCWLNKKYFSPKASQKIIDYNTNKKGVILLLHDIHALQGLLPLYKFFGYQGLSGGDIHKKVEFIPKCDKLDIITSPFVVGTSFVIAPTHQCPLLDPAYTVFTLSKGNHYYSERLDKNIAECSLSHSSDLTAIEKKFICNAVCHLFNHYQASMKLFK</sequence>